<feature type="transmembrane region" description="Helical" evidence="2">
    <location>
        <begin position="32"/>
        <end position="53"/>
    </location>
</feature>
<dbReference type="AlphaFoldDB" id="A0A918NH46"/>
<keyword evidence="2" id="KW-0812">Transmembrane</keyword>
<organism evidence="3 4">
    <name type="scientific">Litorimonas cladophorae</name>
    <dbReference type="NCBI Taxonomy" id="1220491"/>
    <lineage>
        <taxon>Bacteria</taxon>
        <taxon>Pseudomonadati</taxon>
        <taxon>Pseudomonadota</taxon>
        <taxon>Alphaproteobacteria</taxon>
        <taxon>Maricaulales</taxon>
        <taxon>Robiginitomaculaceae</taxon>
    </lineage>
</organism>
<name>A0A918NH46_9PROT</name>
<feature type="compositionally biased region" description="Polar residues" evidence="1">
    <location>
        <begin position="1"/>
        <end position="17"/>
    </location>
</feature>
<evidence type="ECO:0000256" key="1">
    <source>
        <dbReference type="SAM" id="MobiDB-lite"/>
    </source>
</evidence>
<proteinExistence type="predicted"/>
<sequence>MSNSNKPLNSNDPYNRNGSRHTRNETGGKGKVAVIAVSALVVAGIAAAALYLVDVDQTQEARLPDVDVKVAEGQLPKFDVDVATVEMGTKDVEVEVPTVGVETETKTIEIEVPVDVDVDAGTTTETIKVPTLDVTRPKEDDPANNPNR</sequence>
<dbReference type="RefSeq" id="WP_233349995.1">
    <property type="nucleotide sequence ID" value="NZ_BMYV01000002.1"/>
</dbReference>
<evidence type="ECO:0000256" key="2">
    <source>
        <dbReference type="SAM" id="Phobius"/>
    </source>
</evidence>
<keyword evidence="4" id="KW-1185">Reference proteome</keyword>
<reference evidence="3 4" key="1">
    <citation type="journal article" date="2014" name="Int. J. Syst. Evol. Microbiol.">
        <title>Complete genome sequence of Corynebacterium casei LMG S-19264T (=DSM 44701T), isolated from a smear-ripened cheese.</title>
        <authorList>
            <consortium name="US DOE Joint Genome Institute (JGI-PGF)"/>
            <person name="Walter F."/>
            <person name="Albersmeier A."/>
            <person name="Kalinowski J."/>
            <person name="Ruckert C."/>
        </authorList>
    </citation>
    <scope>NUCLEOTIDE SEQUENCE [LARGE SCALE GENOMIC DNA]</scope>
    <source>
        <strain evidence="3 4">KCTC 23968</strain>
    </source>
</reference>
<feature type="region of interest" description="Disordered" evidence="1">
    <location>
        <begin position="1"/>
        <end position="27"/>
    </location>
</feature>
<evidence type="ECO:0000313" key="4">
    <source>
        <dbReference type="Proteomes" id="UP000600865"/>
    </source>
</evidence>
<gene>
    <name evidence="3" type="ORF">GCM10011309_20110</name>
</gene>
<dbReference type="Proteomes" id="UP000600865">
    <property type="component" value="Unassembled WGS sequence"/>
</dbReference>
<comment type="caution">
    <text evidence="3">The sequence shown here is derived from an EMBL/GenBank/DDBJ whole genome shotgun (WGS) entry which is preliminary data.</text>
</comment>
<keyword evidence="2" id="KW-0472">Membrane</keyword>
<evidence type="ECO:0000313" key="3">
    <source>
        <dbReference type="EMBL" id="GGX70053.1"/>
    </source>
</evidence>
<accession>A0A918NH46</accession>
<keyword evidence="2" id="KW-1133">Transmembrane helix</keyword>
<dbReference type="EMBL" id="BMYV01000002">
    <property type="protein sequence ID" value="GGX70053.1"/>
    <property type="molecule type" value="Genomic_DNA"/>
</dbReference>
<protein>
    <submittedName>
        <fullName evidence="3">Uncharacterized protein</fullName>
    </submittedName>
</protein>